<name>A0A1G2HUC4_9BACT</name>
<reference evidence="1 2" key="1">
    <citation type="journal article" date="2016" name="Nat. Commun.">
        <title>Thousands of microbial genomes shed light on interconnected biogeochemical processes in an aquifer system.</title>
        <authorList>
            <person name="Anantharaman K."/>
            <person name="Brown C.T."/>
            <person name="Hug L.A."/>
            <person name="Sharon I."/>
            <person name="Castelle C.J."/>
            <person name="Probst A.J."/>
            <person name="Thomas B.C."/>
            <person name="Singh A."/>
            <person name="Wilkins M.J."/>
            <person name="Karaoz U."/>
            <person name="Brodie E.L."/>
            <person name="Williams K.H."/>
            <person name="Hubbard S.S."/>
            <person name="Banfield J.F."/>
        </authorList>
    </citation>
    <scope>NUCLEOTIDE SEQUENCE [LARGE SCALE GENOMIC DNA]</scope>
</reference>
<organism evidence="1 2">
    <name type="scientific">Candidatus Staskawiczbacteria bacterium RIFCSPHIGHO2_02_FULL_33_16</name>
    <dbReference type="NCBI Taxonomy" id="1802204"/>
    <lineage>
        <taxon>Bacteria</taxon>
        <taxon>Candidatus Staskawicziibacteriota</taxon>
    </lineage>
</organism>
<accession>A0A1G2HUC4</accession>
<gene>
    <name evidence="1" type="ORF">A3D34_03000</name>
</gene>
<dbReference type="AlphaFoldDB" id="A0A1G2HUC4"/>
<protein>
    <recommendedName>
        <fullName evidence="3">DUF218 domain-containing protein</fullName>
    </recommendedName>
</protein>
<proteinExistence type="predicted"/>
<evidence type="ECO:0000313" key="1">
    <source>
        <dbReference type="EMBL" id="OGZ66114.1"/>
    </source>
</evidence>
<comment type="caution">
    <text evidence="1">The sequence shown here is derived from an EMBL/GenBank/DDBJ whole genome shotgun (WGS) entry which is preliminary data.</text>
</comment>
<dbReference type="EMBL" id="MHOQ01000032">
    <property type="protein sequence ID" value="OGZ66114.1"/>
    <property type="molecule type" value="Genomic_DNA"/>
</dbReference>
<evidence type="ECO:0008006" key="3">
    <source>
        <dbReference type="Google" id="ProtNLM"/>
    </source>
</evidence>
<sequence>MKEELVAKNPETLERVDRINNCYDYATGRNEALKSIARSELELFIDEAIKEIDLLEQVAEHDQGKFDLPREIAENIGTVWVFSGPGSYFEPKKEDRYKNYPWANWMDRKRLNHATRLIRKITERLSGQNFKAPLSEIISAKRKIKEAILNYGPRVIYNGTPIENETVAKVLSEEGVIIPTEKVDIIEQDIKNTLDQITTILPEKFEKEKEIALVSHAPHLMRILRIINKYQPFPKGTKIRLFPLSTPMEGREEYAKMEISGALYYTYITQNATKQPYPYEISCTPEKITDSIKN</sequence>
<dbReference type="Proteomes" id="UP000179183">
    <property type="component" value="Unassembled WGS sequence"/>
</dbReference>
<evidence type="ECO:0000313" key="2">
    <source>
        <dbReference type="Proteomes" id="UP000179183"/>
    </source>
</evidence>